<dbReference type="InterPro" id="IPR052349">
    <property type="entry name" value="Metallo-hydrolase_Enzymes"/>
</dbReference>
<dbReference type="SUPFAM" id="SSF51556">
    <property type="entry name" value="Metallo-dependent hydrolases"/>
    <property type="match status" value="1"/>
</dbReference>
<comment type="caution">
    <text evidence="4">The sequence shown here is derived from an EMBL/GenBank/DDBJ whole genome shotgun (WGS) entry which is preliminary data.</text>
</comment>
<accession>A0A5D5AP94</accession>
<dbReference type="Gene3D" id="2.30.40.10">
    <property type="entry name" value="Urease, subunit C, domain 1"/>
    <property type="match status" value="1"/>
</dbReference>
<dbReference type="Gene3D" id="3.20.20.140">
    <property type="entry name" value="Metal-dependent hydrolases"/>
    <property type="match status" value="1"/>
</dbReference>
<organism evidence="4 5">
    <name type="scientific">Natrialba swarupiae</name>
    <dbReference type="NCBI Taxonomy" id="2448032"/>
    <lineage>
        <taxon>Archaea</taxon>
        <taxon>Methanobacteriati</taxon>
        <taxon>Methanobacteriota</taxon>
        <taxon>Stenosarchaea group</taxon>
        <taxon>Halobacteria</taxon>
        <taxon>Halobacteriales</taxon>
        <taxon>Natrialbaceae</taxon>
        <taxon>Natrialba</taxon>
    </lineage>
</organism>
<dbReference type="InterPro" id="IPR032466">
    <property type="entry name" value="Metal_Hydrolase"/>
</dbReference>
<dbReference type="PANTHER" id="PTHR32027:SF0">
    <property type="entry name" value="CYTOSINE DEAMINASE"/>
    <property type="match status" value="1"/>
</dbReference>
<dbReference type="InterPro" id="IPR013108">
    <property type="entry name" value="Amidohydro_3"/>
</dbReference>
<dbReference type="EMBL" id="VTAW01000006">
    <property type="protein sequence ID" value="TYT62727.1"/>
    <property type="molecule type" value="Genomic_DNA"/>
</dbReference>
<sequence>MTLESDLVVRNATVPDRREPTTVVVSDGRIESITTESDDAGADGVPDVNGDELTTIDADGGLVAGGFVDPHVHLDKAYVAPDLPPNESGTLAEAIASIHERKADYTREDVRDRAIRAIEAHVRNGCTRIRTHVDVDTIGGLTPLEGVVAAREACADVADVEIVAFPQEGIEQDEGTADLLERALASGADLIGGMPDNERTDADRRAHVDVCLDLAGCYDVGVDMHVDETDDPAARSLEYLAAEVIDRGFDRSVTAGHTCALAAYDDPHAARVIDLVAEAGLSVITNPPTNLVLQGRHDAHPKRRGITRVDELVEAGVTVAAGQDCLLDGFYPYGRASMLETALLTAHAAQLTTAAERRLAWAFVTENAASILGVEHGIEPGNPATFNVFSSDVGSRHEALRRGGPPRWVVHEGVVVAETEVESTVGLGC</sequence>
<dbReference type="PANTHER" id="PTHR32027">
    <property type="entry name" value="CYTOSINE DEAMINASE"/>
    <property type="match status" value="1"/>
</dbReference>
<keyword evidence="1" id="KW-0479">Metal-binding</keyword>
<evidence type="ECO:0000256" key="2">
    <source>
        <dbReference type="ARBA" id="ARBA00022801"/>
    </source>
</evidence>
<dbReference type="SUPFAM" id="SSF51338">
    <property type="entry name" value="Composite domain of metallo-dependent hydrolases"/>
    <property type="match status" value="1"/>
</dbReference>
<dbReference type="GO" id="GO:0046872">
    <property type="term" value="F:metal ion binding"/>
    <property type="evidence" value="ECO:0007669"/>
    <property type="project" value="UniProtKB-KW"/>
</dbReference>
<feature type="domain" description="Amidohydrolase 3" evidence="3">
    <location>
        <begin position="98"/>
        <end position="416"/>
    </location>
</feature>
<name>A0A5D5AP94_9EURY</name>
<keyword evidence="2 4" id="KW-0378">Hydrolase</keyword>
<reference evidence="4 5" key="1">
    <citation type="submission" date="2019-08" db="EMBL/GenBank/DDBJ databases">
        <title>Archaea genome.</title>
        <authorList>
            <person name="Kajale S."/>
            <person name="Shouche Y."/>
            <person name="Deshpande N."/>
            <person name="Sharma A."/>
        </authorList>
    </citation>
    <scope>NUCLEOTIDE SEQUENCE [LARGE SCALE GENOMIC DNA]</scope>
    <source>
        <strain evidence="4 5">ESP3B_9</strain>
    </source>
</reference>
<dbReference type="GO" id="GO:0016814">
    <property type="term" value="F:hydrolase activity, acting on carbon-nitrogen (but not peptide) bonds, in cyclic amidines"/>
    <property type="evidence" value="ECO:0007669"/>
    <property type="project" value="TreeGrafter"/>
</dbReference>
<proteinExistence type="predicted"/>
<evidence type="ECO:0000256" key="1">
    <source>
        <dbReference type="ARBA" id="ARBA00022723"/>
    </source>
</evidence>
<dbReference type="CDD" id="cd01293">
    <property type="entry name" value="Bact_CD"/>
    <property type="match status" value="1"/>
</dbReference>
<dbReference type="Proteomes" id="UP000324104">
    <property type="component" value="Unassembled WGS sequence"/>
</dbReference>
<dbReference type="Pfam" id="PF07969">
    <property type="entry name" value="Amidohydro_3"/>
    <property type="match status" value="1"/>
</dbReference>
<protein>
    <submittedName>
        <fullName evidence="4">Amidohydrolase family protein</fullName>
    </submittedName>
</protein>
<dbReference type="AlphaFoldDB" id="A0A5D5AP94"/>
<evidence type="ECO:0000313" key="5">
    <source>
        <dbReference type="Proteomes" id="UP000324104"/>
    </source>
</evidence>
<dbReference type="FunFam" id="3.20.20.140:FF:000019">
    <property type="entry name" value="Cytosine deaminase"/>
    <property type="match status" value="1"/>
</dbReference>
<dbReference type="RefSeq" id="WP_149080744.1">
    <property type="nucleotide sequence ID" value="NZ_VTAW01000006.1"/>
</dbReference>
<dbReference type="InterPro" id="IPR011059">
    <property type="entry name" value="Metal-dep_hydrolase_composite"/>
</dbReference>
<evidence type="ECO:0000313" key="4">
    <source>
        <dbReference type="EMBL" id="TYT62727.1"/>
    </source>
</evidence>
<keyword evidence="5" id="KW-1185">Reference proteome</keyword>
<gene>
    <name evidence="4" type="ORF">FYC77_06760</name>
</gene>
<evidence type="ECO:0000259" key="3">
    <source>
        <dbReference type="Pfam" id="PF07969"/>
    </source>
</evidence>